<keyword evidence="1" id="KW-0812">Transmembrane</keyword>
<dbReference type="EMBL" id="DSYQ01000007">
    <property type="protein sequence ID" value="HGT71012.1"/>
    <property type="molecule type" value="Genomic_DNA"/>
</dbReference>
<evidence type="ECO:0000256" key="1">
    <source>
        <dbReference type="SAM" id="Phobius"/>
    </source>
</evidence>
<feature type="transmembrane region" description="Helical" evidence="1">
    <location>
        <begin position="84"/>
        <end position="113"/>
    </location>
</feature>
<dbReference type="InterPro" id="IPR007403">
    <property type="entry name" value="DUF456"/>
</dbReference>
<dbReference type="PANTHER" id="PTHR39165:SF1">
    <property type="entry name" value="DUF456 DOMAIN-CONTAINING PROTEIN"/>
    <property type="match status" value="1"/>
</dbReference>
<accession>A0A7C4M346</accession>
<name>A0A7C4M346_UNCC3</name>
<sequence>MSNTIITIIFTILLLPGFAGIFLPLPGLLYMFVIALIYGFVDKFNHIGAWELGILALIMLIGFMVDYFSGIVGAKYGGAAQKSMLFGILGMIIGIMIFPPFGGLVGVFIGILLSEIINHGNGERAFKAAKGGLIGSIVGTIVSLILSVIFLFTFLGFAIK</sequence>
<keyword evidence="1" id="KW-1133">Transmembrane helix</keyword>
<feature type="transmembrane region" description="Helical" evidence="1">
    <location>
        <begin position="12"/>
        <end position="41"/>
    </location>
</feature>
<dbReference type="PANTHER" id="PTHR39165">
    <property type="entry name" value="IG HYPOTHETICAL 17883"/>
    <property type="match status" value="1"/>
</dbReference>
<feature type="transmembrane region" description="Helical" evidence="1">
    <location>
        <begin position="47"/>
        <end position="72"/>
    </location>
</feature>
<dbReference type="AlphaFoldDB" id="A0A7C4M346"/>
<gene>
    <name evidence="2" type="ORF">ENT43_02005</name>
</gene>
<evidence type="ECO:0000313" key="2">
    <source>
        <dbReference type="EMBL" id="HGT71012.1"/>
    </source>
</evidence>
<comment type="caution">
    <text evidence="2">The sequence shown here is derived from an EMBL/GenBank/DDBJ whole genome shotgun (WGS) entry which is preliminary data.</text>
</comment>
<proteinExistence type="predicted"/>
<keyword evidence="1" id="KW-0472">Membrane</keyword>
<reference evidence="2" key="1">
    <citation type="journal article" date="2020" name="mSystems">
        <title>Genome- and Community-Level Interaction Insights into Carbon Utilization and Element Cycling Functions of Hydrothermarchaeota in Hydrothermal Sediment.</title>
        <authorList>
            <person name="Zhou Z."/>
            <person name="Liu Y."/>
            <person name="Xu W."/>
            <person name="Pan J."/>
            <person name="Luo Z.H."/>
            <person name="Li M."/>
        </authorList>
    </citation>
    <scope>NUCLEOTIDE SEQUENCE [LARGE SCALE GENOMIC DNA]</scope>
    <source>
        <strain evidence="2">SpSt-579</strain>
    </source>
</reference>
<feature type="transmembrane region" description="Helical" evidence="1">
    <location>
        <begin position="133"/>
        <end position="159"/>
    </location>
</feature>
<protein>
    <submittedName>
        <fullName evidence="2">DUF456 domain-containing protein</fullName>
    </submittedName>
</protein>
<dbReference type="Pfam" id="PF04306">
    <property type="entry name" value="DUF456"/>
    <property type="match status" value="1"/>
</dbReference>
<organism evidence="2">
    <name type="scientific">candidate division CPR3 bacterium</name>
    <dbReference type="NCBI Taxonomy" id="2268181"/>
    <lineage>
        <taxon>Bacteria</taxon>
        <taxon>Bacteria division CPR3</taxon>
    </lineage>
</organism>